<dbReference type="InterPro" id="IPR003871">
    <property type="entry name" value="RFA1B/D_OB_1st"/>
</dbReference>
<feature type="domain" description="Replication protein A 70 kDa DNA-binding subunit B/D first OB fold" evidence="1">
    <location>
        <begin position="339"/>
        <end position="444"/>
    </location>
</feature>
<sequence>MNVTFFGDLAVEFANSVKAIKDDTITVIIASAKVNEHEGIICLNNYPATRFYLNAKHPSVKKLKLRMSDPAYSANHLEPLPEQTPPIFSVEDIKKLPKEFIEKKVRCQITVKKVDEKSNWYDNVCTTCQTEVTIVEGRYRCILCSRNVPFPDKRFRIATLCNDTTGIIAIIFPDDEIQRIIGKNAFEVEDELGDENKFPLLLKNFEKKDYVITLSINERNVNKTSNIYRATDISDPVEVLGNHSPPNLAAVSLTEEPLVTPAKAPVLNPAKAPIVENTNNGTAPDIQCSITTDTSPPTANSTNKVRNRVKKNDVRCEMEDDVPLGKFKILKTDKMATKKYDSFSALTKTKTHWKVPTRVMNLWRGYRKTGEPFKGFNLLLLDHKRARIHAFVPYNLAEEFEPIIKIGDLYLLENFNIQHYKVDEKFRCLRMDFQIVFNEETELNRLEENVVNVEDCCFDFFDIAELPSLSKQNTYLTDVVGIMEEHDPIRRIKNCNGVIQSQMIFEITDGRSSVRVTLWDEFARNFAESLKEAQDFPVILILGCARVTTWSEQVILTNVGATNFYINCNHRSVNELRKLLAQKKISTKSVCSANKREMKYYKLDNIPTLGVEHAESQIFCKVKMTAFQQVKSWFQPTCTSCYSQTVKVEGQDTCTVCQRVVLYADDMFELYAIASDETGSMMIILQEREVKKLIGKTVSDITDEGNKDDSFPTILNTIIGKEYTLKVRVQMDNILKKSEFYLVTDIMPGILTEGYQQPQLSIPHPIESTDPQASKYTIILISTVFFLKHLICESMYLYSIFTFLQLQPSSSACTNATISTINLNS</sequence>
<dbReference type="PANTHER" id="PTHR47165:SF4">
    <property type="entry name" value="OS03G0429900 PROTEIN"/>
    <property type="match status" value="1"/>
</dbReference>
<name>A0A164WHP5_DAUCS</name>
<dbReference type="InterPro" id="IPR012340">
    <property type="entry name" value="NA-bd_OB-fold"/>
</dbReference>
<dbReference type="AlphaFoldDB" id="A0A164WHP5"/>
<dbReference type="CDD" id="cd04481">
    <property type="entry name" value="RPA1_DBD_B_like"/>
    <property type="match status" value="1"/>
</dbReference>
<dbReference type="Pfam" id="PF08646">
    <property type="entry name" value="Rep_fac-A_C"/>
    <property type="match status" value="1"/>
</dbReference>
<accession>A0A164WHP5</accession>
<comment type="caution">
    <text evidence="3">The sequence shown here is derived from an EMBL/GenBank/DDBJ whole genome shotgun (WGS) entry which is preliminary data.</text>
</comment>
<dbReference type="Pfam" id="PF02721">
    <property type="entry name" value="DUF223"/>
    <property type="match status" value="1"/>
</dbReference>
<dbReference type="Gene3D" id="2.40.50.140">
    <property type="entry name" value="Nucleic acid-binding proteins"/>
    <property type="match status" value="5"/>
</dbReference>
<dbReference type="STRING" id="79200.A0A164WHP5"/>
<dbReference type="SUPFAM" id="SSF50249">
    <property type="entry name" value="Nucleic acid-binding proteins"/>
    <property type="match status" value="4"/>
</dbReference>
<feature type="domain" description="Replication factor A C-terminal" evidence="2">
    <location>
        <begin position="107"/>
        <end position="226"/>
    </location>
</feature>
<reference evidence="3" key="1">
    <citation type="journal article" date="2016" name="Nat. Genet.">
        <title>A high-quality carrot genome assembly provides new insights into carotenoid accumulation and asterid genome evolution.</title>
        <authorList>
            <person name="Iorizzo M."/>
            <person name="Ellison S."/>
            <person name="Senalik D."/>
            <person name="Zeng P."/>
            <person name="Satapoomin P."/>
            <person name="Huang J."/>
            <person name="Bowman M."/>
            <person name="Iovene M."/>
            <person name="Sanseverino W."/>
            <person name="Cavagnaro P."/>
            <person name="Yildiz M."/>
            <person name="Macko-Podgorni A."/>
            <person name="Moranska E."/>
            <person name="Grzebelus E."/>
            <person name="Grzebelus D."/>
            <person name="Ashrafi H."/>
            <person name="Zheng Z."/>
            <person name="Cheng S."/>
            <person name="Spooner D."/>
            <person name="Van Deynze A."/>
            <person name="Simon P."/>
        </authorList>
    </citation>
    <scope>NUCLEOTIDE SEQUENCE [LARGE SCALE GENOMIC DNA]</scope>
    <source>
        <tissue evidence="3">Leaf</tissue>
    </source>
</reference>
<gene>
    <name evidence="3" type="ORF">DCAR_020839</name>
</gene>
<evidence type="ECO:0000259" key="1">
    <source>
        <dbReference type="Pfam" id="PF02721"/>
    </source>
</evidence>
<dbReference type="InterPro" id="IPR013955">
    <property type="entry name" value="Rep_factor-A_C"/>
</dbReference>
<evidence type="ECO:0000259" key="2">
    <source>
        <dbReference type="Pfam" id="PF08646"/>
    </source>
</evidence>
<organism evidence="3">
    <name type="scientific">Daucus carota subsp. sativus</name>
    <name type="common">Carrot</name>
    <dbReference type="NCBI Taxonomy" id="79200"/>
    <lineage>
        <taxon>Eukaryota</taxon>
        <taxon>Viridiplantae</taxon>
        <taxon>Streptophyta</taxon>
        <taxon>Embryophyta</taxon>
        <taxon>Tracheophyta</taxon>
        <taxon>Spermatophyta</taxon>
        <taxon>Magnoliopsida</taxon>
        <taxon>eudicotyledons</taxon>
        <taxon>Gunneridae</taxon>
        <taxon>Pentapetalae</taxon>
        <taxon>asterids</taxon>
        <taxon>campanulids</taxon>
        <taxon>Apiales</taxon>
        <taxon>Apiaceae</taxon>
        <taxon>Apioideae</taxon>
        <taxon>Scandiceae</taxon>
        <taxon>Daucinae</taxon>
        <taxon>Daucus</taxon>
        <taxon>Daucus sect. Daucus</taxon>
    </lineage>
</organism>
<protein>
    <submittedName>
        <fullName evidence="3">Uncharacterized protein</fullName>
    </submittedName>
</protein>
<dbReference type="Gramene" id="KZM91796">
    <property type="protein sequence ID" value="KZM91796"/>
    <property type="gene ID" value="DCAR_020839"/>
</dbReference>
<proteinExistence type="predicted"/>
<evidence type="ECO:0000313" key="3">
    <source>
        <dbReference type="EMBL" id="KZM91796.1"/>
    </source>
</evidence>
<dbReference type="EMBL" id="LNRQ01000006">
    <property type="protein sequence ID" value="KZM91796.1"/>
    <property type="molecule type" value="Genomic_DNA"/>
</dbReference>
<dbReference type="PANTHER" id="PTHR47165">
    <property type="entry name" value="OS03G0429900 PROTEIN"/>
    <property type="match status" value="1"/>
</dbReference>